<organism evidence="3 4">
    <name type="scientific">Roseateles albus</name>
    <dbReference type="NCBI Taxonomy" id="2987525"/>
    <lineage>
        <taxon>Bacteria</taxon>
        <taxon>Pseudomonadati</taxon>
        <taxon>Pseudomonadota</taxon>
        <taxon>Betaproteobacteria</taxon>
        <taxon>Burkholderiales</taxon>
        <taxon>Sphaerotilaceae</taxon>
        <taxon>Roseateles</taxon>
    </lineage>
</organism>
<protein>
    <submittedName>
        <fullName evidence="3">PEP-CTERM sorting domain-containing protein</fullName>
    </submittedName>
</protein>
<sequence>MRTTHRLFVASAIALLSASSFALPSVWTTPDDHVDATHSYLENFNAFGESDAAVSAGNGYGFTASAIGDTYFNLGALSTNKNYVALTLDFTGADVHALRGKFFATDYDGTFFQSVTYFEFTLSNNSVEKFEGKALVEGGITGFYSSLAIKKLTFSVEDGTFDLGQYAAIDDLQVGAVPEPSSVALLGLGLAGVAFARRRRAA</sequence>
<evidence type="ECO:0000313" key="4">
    <source>
        <dbReference type="Proteomes" id="UP001221189"/>
    </source>
</evidence>
<accession>A0ABT5K8X5</accession>
<comment type="caution">
    <text evidence="3">The sequence shown here is derived from an EMBL/GenBank/DDBJ whole genome shotgun (WGS) entry which is preliminary data.</text>
</comment>
<reference evidence="3 4" key="1">
    <citation type="submission" date="2022-10" db="EMBL/GenBank/DDBJ databases">
        <title>Paucibacter sp. hw1 Genome sequencing.</title>
        <authorList>
            <person name="Park S."/>
        </authorList>
    </citation>
    <scope>NUCLEOTIDE SEQUENCE [LARGE SCALE GENOMIC DNA]</scope>
    <source>
        <strain evidence="4">hw1</strain>
    </source>
</reference>
<keyword evidence="4" id="KW-1185">Reference proteome</keyword>
<proteinExistence type="predicted"/>
<evidence type="ECO:0000256" key="1">
    <source>
        <dbReference type="SAM" id="SignalP"/>
    </source>
</evidence>
<dbReference type="Pfam" id="PF07589">
    <property type="entry name" value="PEP-CTERM"/>
    <property type="match status" value="1"/>
</dbReference>
<dbReference type="EMBL" id="JAQQXT010000001">
    <property type="protein sequence ID" value="MDC8770230.1"/>
    <property type="molecule type" value="Genomic_DNA"/>
</dbReference>
<name>A0ABT5K8X5_9BURK</name>
<dbReference type="RefSeq" id="WP_273598703.1">
    <property type="nucleotide sequence ID" value="NZ_JAQQXT010000001.1"/>
</dbReference>
<dbReference type="Proteomes" id="UP001221189">
    <property type="component" value="Unassembled WGS sequence"/>
</dbReference>
<feature type="domain" description="Ice-binding protein C-terminal" evidence="2">
    <location>
        <begin position="176"/>
        <end position="199"/>
    </location>
</feature>
<gene>
    <name evidence="3" type="ORF">PRZ03_01510</name>
</gene>
<feature type="chain" id="PRO_5046075915" evidence="1">
    <location>
        <begin position="23"/>
        <end position="202"/>
    </location>
</feature>
<keyword evidence="1" id="KW-0732">Signal</keyword>
<feature type="signal peptide" evidence="1">
    <location>
        <begin position="1"/>
        <end position="22"/>
    </location>
</feature>
<evidence type="ECO:0000313" key="3">
    <source>
        <dbReference type="EMBL" id="MDC8770230.1"/>
    </source>
</evidence>
<dbReference type="InterPro" id="IPR013424">
    <property type="entry name" value="Ice-binding_C"/>
</dbReference>
<evidence type="ECO:0000259" key="2">
    <source>
        <dbReference type="Pfam" id="PF07589"/>
    </source>
</evidence>
<dbReference type="NCBIfam" id="TIGR02595">
    <property type="entry name" value="PEP_CTERM"/>
    <property type="match status" value="1"/>
</dbReference>